<evidence type="ECO:0000313" key="1">
    <source>
        <dbReference type="EMBL" id="AAQ62587.1"/>
    </source>
</evidence>
<organism evidence="1">
    <name type="scientific">Glycine max</name>
    <name type="common">Soybean</name>
    <name type="synonym">Glycine hispida</name>
    <dbReference type="NCBI Taxonomy" id="3847"/>
    <lineage>
        <taxon>Eukaryota</taxon>
        <taxon>Viridiplantae</taxon>
        <taxon>Streptophyta</taxon>
        <taxon>Embryophyta</taxon>
        <taxon>Tracheophyta</taxon>
        <taxon>Spermatophyta</taxon>
        <taxon>Magnoliopsida</taxon>
        <taxon>eudicotyledons</taxon>
        <taxon>Gunneridae</taxon>
        <taxon>Pentapetalae</taxon>
        <taxon>rosids</taxon>
        <taxon>fabids</taxon>
        <taxon>Fabales</taxon>
        <taxon>Fabaceae</taxon>
        <taxon>Papilionoideae</taxon>
        <taxon>50 kb inversion clade</taxon>
        <taxon>NPAAA clade</taxon>
        <taxon>indigoferoid/millettioid clade</taxon>
        <taxon>Phaseoleae</taxon>
        <taxon>Glycine</taxon>
        <taxon>Glycine subgen. Soja</taxon>
    </lineage>
</organism>
<dbReference type="GO" id="GO:0005840">
    <property type="term" value="C:ribosome"/>
    <property type="evidence" value="ECO:0007669"/>
    <property type="project" value="UniProtKB-KW"/>
</dbReference>
<reference evidence="1" key="1">
    <citation type="journal article" date="2004" name="Genome">
        <title>Features of a 103-kb gene-rich region in soybean include an inverted perfect repeat cluster of CHS genes comprising the I locus.</title>
        <authorList>
            <person name="Clough S.J."/>
            <person name="Tuteja J.H."/>
            <person name="Li M."/>
            <person name="Marek L.F."/>
            <person name="Shoemaker R.C."/>
            <person name="Vodkin L.O."/>
        </authorList>
    </citation>
    <scope>NUCLEOTIDE SEQUENCE</scope>
</reference>
<sequence>MGREQFSSLLSTLVLMPLLEGIPLILSTISFKLPSVSIAFSSSSIQEQIT</sequence>
<feature type="non-terminal residue" evidence="1">
    <location>
        <position position="50"/>
    </location>
</feature>
<feature type="non-terminal residue" evidence="1">
    <location>
        <position position="1"/>
    </location>
</feature>
<dbReference type="AlphaFoldDB" id="Q6X0N6"/>
<protein>
    <submittedName>
        <fullName evidence="1">40S ribosomal protein</fullName>
    </submittedName>
</protein>
<name>Q6X0N6_SOYBN</name>
<accession>Q6X0N6</accession>
<proteinExistence type="predicted"/>
<keyword evidence="1" id="KW-0687">Ribonucleoprotein</keyword>
<keyword evidence="1" id="KW-0689">Ribosomal protein</keyword>
<dbReference type="EMBL" id="AY262686">
    <property type="protein sequence ID" value="AAQ62587.1"/>
    <property type="molecule type" value="Genomic_DNA"/>
</dbReference>